<evidence type="ECO:0000313" key="3">
    <source>
        <dbReference type="Proteomes" id="UP001354971"/>
    </source>
</evidence>
<keyword evidence="3" id="KW-1185">Reference proteome</keyword>
<comment type="caution">
    <text evidence="2">The sequence shown here is derived from an EMBL/GenBank/DDBJ whole genome shotgun (WGS) entry which is preliminary data.</text>
</comment>
<organism evidence="2 3">
    <name type="scientific">Hyphobacterium lacteum</name>
    <dbReference type="NCBI Taxonomy" id="3116575"/>
    <lineage>
        <taxon>Bacteria</taxon>
        <taxon>Pseudomonadati</taxon>
        <taxon>Pseudomonadota</taxon>
        <taxon>Alphaproteobacteria</taxon>
        <taxon>Maricaulales</taxon>
        <taxon>Maricaulaceae</taxon>
        <taxon>Hyphobacterium</taxon>
    </lineage>
</organism>
<name>A0ABU7LSB7_9PROT</name>
<proteinExistence type="predicted"/>
<reference evidence="2 3" key="1">
    <citation type="submission" date="2024-01" db="EMBL/GenBank/DDBJ databases">
        <title>Hyphobacterium bacterium isolated from marine sediment.</title>
        <authorList>
            <person name="Zhao S."/>
        </authorList>
    </citation>
    <scope>NUCLEOTIDE SEQUENCE [LARGE SCALE GENOMIC DNA]</scope>
    <source>
        <strain evidence="3">HN65</strain>
    </source>
</reference>
<dbReference type="RefSeq" id="WP_330199142.1">
    <property type="nucleotide sequence ID" value="NZ_JAZDRP010000004.1"/>
</dbReference>
<sequence length="133" mass="14225">MKKLVAIFCLASLAACSSPESGDETAAVAETEAPAQTMSLNETSWTFVMDGTEIFESIDADGNYIANAGDQHFDHGTYALVDGMHCFTSAMNDEGQICWTTPADIGIGESVDITSEQGAELTVTRVEYQPLDM</sequence>
<protein>
    <recommendedName>
        <fullName evidence="4">Lipoprotein</fullName>
    </recommendedName>
</protein>
<evidence type="ECO:0000313" key="2">
    <source>
        <dbReference type="EMBL" id="MEE2526479.1"/>
    </source>
</evidence>
<dbReference type="Proteomes" id="UP001354971">
    <property type="component" value="Unassembled WGS sequence"/>
</dbReference>
<dbReference type="PROSITE" id="PS51257">
    <property type="entry name" value="PROKAR_LIPOPROTEIN"/>
    <property type="match status" value="1"/>
</dbReference>
<dbReference type="EMBL" id="JAZDRP010000004">
    <property type="protein sequence ID" value="MEE2526479.1"/>
    <property type="molecule type" value="Genomic_DNA"/>
</dbReference>
<feature type="signal peptide" evidence="1">
    <location>
        <begin position="1"/>
        <end position="22"/>
    </location>
</feature>
<evidence type="ECO:0008006" key="4">
    <source>
        <dbReference type="Google" id="ProtNLM"/>
    </source>
</evidence>
<evidence type="ECO:0000256" key="1">
    <source>
        <dbReference type="SAM" id="SignalP"/>
    </source>
</evidence>
<feature type="chain" id="PRO_5046906160" description="Lipoprotein" evidence="1">
    <location>
        <begin position="23"/>
        <end position="133"/>
    </location>
</feature>
<gene>
    <name evidence="2" type="ORF">V0U79_08875</name>
</gene>
<keyword evidence="1" id="KW-0732">Signal</keyword>
<accession>A0ABU7LSB7</accession>